<dbReference type="SUPFAM" id="SSF46689">
    <property type="entry name" value="Homeodomain-like"/>
    <property type="match status" value="1"/>
</dbReference>
<dbReference type="PRINTS" id="PR00032">
    <property type="entry name" value="HTHARAC"/>
</dbReference>
<feature type="domain" description="HTH araC/xylS-type" evidence="4">
    <location>
        <begin position="220"/>
        <end position="317"/>
    </location>
</feature>
<dbReference type="InterPro" id="IPR018060">
    <property type="entry name" value="HTH_AraC"/>
</dbReference>
<organism evidence="5 6">
    <name type="scientific">Hominenteromicrobium mulieris</name>
    <dbReference type="NCBI Taxonomy" id="2885357"/>
    <lineage>
        <taxon>Bacteria</taxon>
        <taxon>Bacillati</taxon>
        <taxon>Bacillota</taxon>
        <taxon>Clostridia</taxon>
        <taxon>Eubacteriales</taxon>
        <taxon>Oscillospiraceae</taxon>
        <taxon>Hominenteromicrobium</taxon>
    </lineage>
</organism>
<dbReference type="InterPro" id="IPR011051">
    <property type="entry name" value="RmlC_Cupin_sf"/>
</dbReference>
<dbReference type="GO" id="GO:0043565">
    <property type="term" value="F:sequence-specific DNA binding"/>
    <property type="evidence" value="ECO:0007669"/>
    <property type="project" value="InterPro"/>
</dbReference>
<sequence>MTEELMRRLRVITPEEQRILDGGAVDKAAYTARAVFTVDSEKLLERGRLISVRAHTRFAPFPRHAHSYIEIMYMCSGKTVHRINGGEPITVHAGELLFLGRGASHEIERAEYEDIAVNFIVLPQFFDTALERIGADNALGRFIANSISRAGGSDFLLFRVADVLPVQNLVENLVWTLVNDTKNRRRITQNTMALLFLELLNCTDKLAASENEGDHSALVMTALREIEENYRTASLTDIAEKYGVTISYLSAAVHSTTGFTFKSLLRRKRMEKAAALLSGTKLSVSDIIMAVGYENTSYFYRAFSEMYGVTPREYRLRQRG</sequence>
<dbReference type="GO" id="GO:0003700">
    <property type="term" value="F:DNA-binding transcription factor activity"/>
    <property type="evidence" value="ECO:0007669"/>
    <property type="project" value="InterPro"/>
</dbReference>
<keyword evidence="3" id="KW-0804">Transcription</keyword>
<dbReference type="InterPro" id="IPR003313">
    <property type="entry name" value="AraC-bd"/>
</dbReference>
<dbReference type="InterPro" id="IPR014710">
    <property type="entry name" value="RmlC-like_jellyroll"/>
</dbReference>
<dbReference type="InterPro" id="IPR009057">
    <property type="entry name" value="Homeodomain-like_sf"/>
</dbReference>
<comment type="caution">
    <text evidence="5">The sequence shown here is derived from an EMBL/GenBank/DDBJ whole genome shotgun (WGS) entry which is preliminary data.</text>
</comment>
<gene>
    <name evidence="5" type="ORF">LKD31_03105</name>
</gene>
<dbReference type="PROSITE" id="PS01124">
    <property type="entry name" value="HTH_ARAC_FAMILY_2"/>
    <property type="match status" value="1"/>
</dbReference>
<evidence type="ECO:0000256" key="2">
    <source>
        <dbReference type="ARBA" id="ARBA00023125"/>
    </source>
</evidence>
<evidence type="ECO:0000259" key="4">
    <source>
        <dbReference type="PROSITE" id="PS01124"/>
    </source>
</evidence>
<dbReference type="Pfam" id="PF02311">
    <property type="entry name" value="AraC_binding"/>
    <property type="match status" value="1"/>
</dbReference>
<dbReference type="SMART" id="SM00342">
    <property type="entry name" value="HTH_ARAC"/>
    <property type="match status" value="1"/>
</dbReference>
<dbReference type="RefSeq" id="WP_308448585.1">
    <property type="nucleotide sequence ID" value="NZ_JAJEQC010000002.1"/>
</dbReference>
<protein>
    <submittedName>
        <fullName evidence="5">AraC family transcriptional regulator</fullName>
    </submittedName>
</protein>
<proteinExistence type="predicted"/>
<dbReference type="InterPro" id="IPR018062">
    <property type="entry name" value="HTH_AraC-typ_CS"/>
</dbReference>
<keyword evidence="1" id="KW-0805">Transcription regulation</keyword>
<keyword evidence="2" id="KW-0238">DNA-binding</keyword>
<dbReference type="SUPFAM" id="SSF51182">
    <property type="entry name" value="RmlC-like cupins"/>
    <property type="match status" value="1"/>
</dbReference>
<evidence type="ECO:0000256" key="1">
    <source>
        <dbReference type="ARBA" id="ARBA00023015"/>
    </source>
</evidence>
<keyword evidence="6" id="KW-1185">Reference proteome</keyword>
<evidence type="ECO:0000313" key="5">
    <source>
        <dbReference type="EMBL" id="MCC2136002.1"/>
    </source>
</evidence>
<accession>A0AAE3AI37</accession>
<reference evidence="5" key="1">
    <citation type="submission" date="2021-10" db="EMBL/GenBank/DDBJ databases">
        <title>Anaerobic single-cell dispensing facilitates the cultivation of human gut bacteria.</title>
        <authorList>
            <person name="Afrizal A."/>
        </authorList>
    </citation>
    <scope>NUCLEOTIDE SEQUENCE</scope>
    <source>
        <strain evidence="5">CLA-AA-H250</strain>
    </source>
</reference>
<dbReference type="EMBL" id="JAJEQC010000002">
    <property type="protein sequence ID" value="MCC2136002.1"/>
    <property type="molecule type" value="Genomic_DNA"/>
</dbReference>
<evidence type="ECO:0000313" key="6">
    <source>
        <dbReference type="Proteomes" id="UP001199424"/>
    </source>
</evidence>
<dbReference type="AlphaFoldDB" id="A0AAE3AI37"/>
<dbReference type="Gene3D" id="2.60.120.10">
    <property type="entry name" value="Jelly Rolls"/>
    <property type="match status" value="1"/>
</dbReference>
<dbReference type="InterPro" id="IPR020449">
    <property type="entry name" value="Tscrpt_reg_AraC-type_HTH"/>
</dbReference>
<evidence type="ECO:0000256" key="3">
    <source>
        <dbReference type="ARBA" id="ARBA00023163"/>
    </source>
</evidence>
<dbReference type="PANTHER" id="PTHR43280:SF28">
    <property type="entry name" value="HTH-TYPE TRANSCRIPTIONAL ACTIVATOR RHAS"/>
    <property type="match status" value="1"/>
</dbReference>
<dbReference type="Pfam" id="PF12833">
    <property type="entry name" value="HTH_18"/>
    <property type="match status" value="1"/>
</dbReference>
<dbReference type="Proteomes" id="UP001199424">
    <property type="component" value="Unassembled WGS sequence"/>
</dbReference>
<dbReference type="PANTHER" id="PTHR43280">
    <property type="entry name" value="ARAC-FAMILY TRANSCRIPTIONAL REGULATOR"/>
    <property type="match status" value="1"/>
</dbReference>
<dbReference type="Gene3D" id="1.10.10.60">
    <property type="entry name" value="Homeodomain-like"/>
    <property type="match status" value="2"/>
</dbReference>
<dbReference type="PROSITE" id="PS00041">
    <property type="entry name" value="HTH_ARAC_FAMILY_1"/>
    <property type="match status" value="1"/>
</dbReference>
<name>A0AAE3AI37_9FIRM</name>